<feature type="region of interest" description="Disordered" evidence="1">
    <location>
        <begin position="24"/>
        <end position="52"/>
    </location>
</feature>
<dbReference type="EMBL" id="JH000528">
    <property type="protein sequence ID" value="EGW02535.1"/>
    <property type="molecule type" value="Genomic_DNA"/>
</dbReference>
<dbReference type="AlphaFoldDB" id="G3HMY9"/>
<accession>G3HMY9</accession>
<evidence type="ECO:0000313" key="3">
    <source>
        <dbReference type="Proteomes" id="UP000001075"/>
    </source>
</evidence>
<protein>
    <submittedName>
        <fullName evidence="2">Uncharacterized protein</fullName>
    </submittedName>
</protein>
<gene>
    <name evidence="2" type="ORF">I79_012119</name>
</gene>
<feature type="compositionally biased region" description="Polar residues" evidence="1">
    <location>
        <begin position="37"/>
        <end position="52"/>
    </location>
</feature>
<proteinExistence type="predicted"/>
<organism evidence="2 3">
    <name type="scientific">Cricetulus griseus</name>
    <name type="common">Chinese hamster</name>
    <name type="synonym">Cricetulus barabensis griseus</name>
    <dbReference type="NCBI Taxonomy" id="10029"/>
    <lineage>
        <taxon>Eukaryota</taxon>
        <taxon>Metazoa</taxon>
        <taxon>Chordata</taxon>
        <taxon>Craniata</taxon>
        <taxon>Vertebrata</taxon>
        <taxon>Euteleostomi</taxon>
        <taxon>Mammalia</taxon>
        <taxon>Eutheria</taxon>
        <taxon>Euarchontoglires</taxon>
        <taxon>Glires</taxon>
        <taxon>Rodentia</taxon>
        <taxon>Myomorpha</taxon>
        <taxon>Muroidea</taxon>
        <taxon>Cricetidae</taxon>
        <taxon>Cricetinae</taxon>
        <taxon>Cricetulus</taxon>
    </lineage>
</organism>
<sequence>MGVRGVGVLRHTPMCVNWVHMPTDSTEHQTRDKAHGQSLQLPSSGYTGRNCF</sequence>
<evidence type="ECO:0000313" key="2">
    <source>
        <dbReference type="EMBL" id="EGW02535.1"/>
    </source>
</evidence>
<evidence type="ECO:0000256" key="1">
    <source>
        <dbReference type="SAM" id="MobiDB-lite"/>
    </source>
</evidence>
<dbReference type="InParanoid" id="G3HMY9"/>
<name>G3HMY9_CRIGR</name>
<feature type="compositionally biased region" description="Basic and acidic residues" evidence="1">
    <location>
        <begin position="25"/>
        <end position="35"/>
    </location>
</feature>
<reference evidence="3" key="1">
    <citation type="journal article" date="2011" name="Nat. Biotechnol.">
        <title>The genomic sequence of the Chinese hamster ovary (CHO)-K1 cell line.</title>
        <authorList>
            <person name="Xu X."/>
            <person name="Nagarajan H."/>
            <person name="Lewis N.E."/>
            <person name="Pan S."/>
            <person name="Cai Z."/>
            <person name="Liu X."/>
            <person name="Chen W."/>
            <person name="Xie M."/>
            <person name="Wang W."/>
            <person name="Hammond S."/>
            <person name="Andersen M.R."/>
            <person name="Neff N."/>
            <person name="Passarelli B."/>
            <person name="Koh W."/>
            <person name="Fan H.C."/>
            <person name="Wang J."/>
            <person name="Gui Y."/>
            <person name="Lee K.H."/>
            <person name="Betenbaugh M.J."/>
            <person name="Quake S.R."/>
            <person name="Famili I."/>
            <person name="Palsson B.O."/>
            <person name="Wang J."/>
        </authorList>
    </citation>
    <scope>NUCLEOTIDE SEQUENCE [LARGE SCALE GENOMIC DNA]</scope>
    <source>
        <strain evidence="3">CHO K1 cell line</strain>
    </source>
</reference>
<dbReference type="Proteomes" id="UP000001075">
    <property type="component" value="Unassembled WGS sequence"/>
</dbReference>